<dbReference type="PANTHER" id="PTHR14226:SF29">
    <property type="entry name" value="NEUROPATHY TARGET ESTERASE SWS"/>
    <property type="match status" value="1"/>
</dbReference>
<dbReference type="RefSeq" id="WP_130285530.1">
    <property type="nucleotide sequence ID" value="NZ_SGXE01000001.1"/>
</dbReference>
<evidence type="ECO:0000256" key="1">
    <source>
        <dbReference type="ARBA" id="ARBA00022801"/>
    </source>
</evidence>
<feature type="short sequence motif" description="GXGXXG" evidence="4">
    <location>
        <begin position="13"/>
        <end position="18"/>
    </location>
</feature>
<protein>
    <submittedName>
        <fullName evidence="6">NTE family protein</fullName>
    </submittedName>
</protein>
<keyword evidence="7" id="KW-1185">Reference proteome</keyword>
<feature type="active site" description="Proton acceptor" evidence="4">
    <location>
        <position position="154"/>
    </location>
</feature>
<dbReference type="InterPro" id="IPR016035">
    <property type="entry name" value="Acyl_Trfase/lysoPLipase"/>
</dbReference>
<dbReference type="GO" id="GO:0016787">
    <property type="term" value="F:hydrolase activity"/>
    <property type="evidence" value="ECO:0007669"/>
    <property type="project" value="UniProtKB-UniRule"/>
</dbReference>
<evidence type="ECO:0000256" key="2">
    <source>
        <dbReference type="ARBA" id="ARBA00022963"/>
    </source>
</evidence>
<dbReference type="Gene3D" id="3.40.1090.10">
    <property type="entry name" value="Cytosolic phospholipase A2 catalytic domain"/>
    <property type="match status" value="2"/>
</dbReference>
<dbReference type="PANTHER" id="PTHR14226">
    <property type="entry name" value="NEUROPATHY TARGET ESTERASE/SWISS CHEESE D.MELANOGASTER"/>
    <property type="match status" value="1"/>
</dbReference>
<sequence>MVASTKIGLVLSGGGYKGVAHIGAIKALEEHNIKPHFISGTSAGALVGSLYAAGYSPEDIKTFFKKTSLFRLNRFTRSKAGFFDSEKYYDDLATYFPEDSFAALEKKLFVTATDLVEGVVKVFSRGELIRPIIASAAFPGVFSPIMINNHLYADGGILDNFPVQPIKQKSEFIVGVDVSPIKKPKITDFKHSFNVMQRAYYLRAMPNSMTRFNECDIIIHPKELINYGLFSNTNTEKVYEIGYQEAKKQIAKLLKEQKNDSTSQGKIQ</sequence>
<comment type="caution">
    <text evidence="6">The sequence shown here is derived from an EMBL/GenBank/DDBJ whole genome shotgun (WGS) entry which is preliminary data.</text>
</comment>
<evidence type="ECO:0000256" key="3">
    <source>
        <dbReference type="ARBA" id="ARBA00023098"/>
    </source>
</evidence>
<proteinExistence type="predicted"/>
<feature type="domain" description="PNPLA" evidence="5">
    <location>
        <begin position="9"/>
        <end position="167"/>
    </location>
</feature>
<evidence type="ECO:0000313" key="6">
    <source>
        <dbReference type="EMBL" id="RZS99709.1"/>
    </source>
</evidence>
<feature type="short sequence motif" description="DGA/G" evidence="4">
    <location>
        <begin position="154"/>
        <end position="156"/>
    </location>
</feature>
<keyword evidence="2 4" id="KW-0442">Lipid degradation</keyword>
<feature type="short sequence motif" description="GXSXG" evidence="4">
    <location>
        <begin position="40"/>
        <end position="44"/>
    </location>
</feature>
<dbReference type="EMBL" id="SGXE01000001">
    <property type="protein sequence ID" value="RZS99709.1"/>
    <property type="molecule type" value="Genomic_DNA"/>
</dbReference>
<dbReference type="AlphaFoldDB" id="A0A4V2F7G2"/>
<gene>
    <name evidence="6" type="ORF">EV197_0932</name>
</gene>
<dbReference type="PROSITE" id="PS51635">
    <property type="entry name" value="PNPLA"/>
    <property type="match status" value="1"/>
</dbReference>
<evidence type="ECO:0000256" key="4">
    <source>
        <dbReference type="PROSITE-ProRule" id="PRU01161"/>
    </source>
</evidence>
<dbReference type="Pfam" id="PF01734">
    <property type="entry name" value="Patatin"/>
    <property type="match status" value="1"/>
</dbReference>
<keyword evidence="1 4" id="KW-0378">Hydrolase</keyword>
<reference evidence="6 7" key="1">
    <citation type="submission" date="2019-02" db="EMBL/GenBank/DDBJ databases">
        <title>Genomic Encyclopedia of Type Strains, Phase IV (KMG-IV): sequencing the most valuable type-strain genomes for metagenomic binning, comparative biology and taxonomic classification.</title>
        <authorList>
            <person name="Goeker M."/>
        </authorList>
    </citation>
    <scope>NUCLEOTIDE SEQUENCE [LARGE SCALE GENOMIC DNA]</scope>
    <source>
        <strain evidence="6 7">DSM 17196</strain>
    </source>
</reference>
<dbReference type="CDD" id="cd07205">
    <property type="entry name" value="Pat_PNPLA6_PNPLA7_NTE1_like"/>
    <property type="match status" value="1"/>
</dbReference>
<keyword evidence="3 4" id="KW-0443">Lipid metabolism</keyword>
<dbReference type="InterPro" id="IPR050301">
    <property type="entry name" value="NTE"/>
</dbReference>
<dbReference type="SUPFAM" id="SSF52151">
    <property type="entry name" value="FabD/lysophospholipase-like"/>
    <property type="match status" value="1"/>
</dbReference>
<name>A0A4V2F7G2_9FLAO</name>
<feature type="active site" description="Nucleophile" evidence="4">
    <location>
        <position position="42"/>
    </location>
</feature>
<dbReference type="OrthoDB" id="9770965at2"/>
<dbReference type="InterPro" id="IPR002641">
    <property type="entry name" value="PNPLA_dom"/>
</dbReference>
<dbReference type="Proteomes" id="UP000292262">
    <property type="component" value="Unassembled WGS sequence"/>
</dbReference>
<evidence type="ECO:0000313" key="7">
    <source>
        <dbReference type="Proteomes" id="UP000292262"/>
    </source>
</evidence>
<organism evidence="6 7">
    <name type="scientific">Aquimarina brevivitae</name>
    <dbReference type="NCBI Taxonomy" id="323412"/>
    <lineage>
        <taxon>Bacteria</taxon>
        <taxon>Pseudomonadati</taxon>
        <taxon>Bacteroidota</taxon>
        <taxon>Flavobacteriia</taxon>
        <taxon>Flavobacteriales</taxon>
        <taxon>Flavobacteriaceae</taxon>
        <taxon>Aquimarina</taxon>
    </lineage>
</organism>
<evidence type="ECO:0000259" key="5">
    <source>
        <dbReference type="PROSITE" id="PS51635"/>
    </source>
</evidence>
<accession>A0A4V2F7G2</accession>
<dbReference type="GO" id="GO:0016042">
    <property type="term" value="P:lipid catabolic process"/>
    <property type="evidence" value="ECO:0007669"/>
    <property type="project" value="UniProtKB-UniRule"/>
</dbReference>